<accession>A0A1L9T2X3</accession>
<evidence type="ECO:0000313" key="2">
    <source>
        <dbReference type="Proteomes" id="UP000184356"/>
    </source>
</evidence>
<name>A0A1L9T2X3_9EURO</name>
<dbReference type="InterPro" id="IPR002347">
    <property type="entry name" value="SDR_fam"/>
</dbReference>
<dbReference type="SUPFAM" id="SSF51735">
    <property type="entry name" value="NAD(P)-binding Rossmann-fold domains"/>
    <property type="match status" value="1"/>
</dbReference>
<dbReference type="Proteomes" id="UP000184356">
    <property type="component" value="Unassembled WGS sequence"/>
</dbReference>
<dbReference type="GeneID" id="63761459"/>
<gene>
    <name evidence="1" type="ORF">ASPSYDRAFT_36027</name>
</gene>
<sequence length="152" mass="16320">MSFYWSMLTGAVSNWLIGKVCDLMESYSEWWTEGGLSRVRALTGGPDSSRRGRTGLDLVTYQFNVMSYLPLRIIIAGGATVIGAATAKLLESQEDARVVIGDINYAGASAVAEGIRSSGNAAWAVHFDLADEASIHHLIAAGFEYMEVPTGL</sequence>
<proteinExistence type="predicted"/>
<protein>
    <submittedName>
        <fullName evidence="1">Uncharacterized protein</fullName>
    </submittedName>
</protein>
<dbReference type="AlphaFoldDB" id="A0A1L9T2X3"/>
<dbReference type="Gene3D" id="3.40.50.720">
    <property type="entry name" value="NAD(P)-binding Rossmann-like Domain"/>
    <property type="match status" value="1"/>
</dbReference>
<dbReference type="Pfam" id="PF00106">
    <property type="entry name" value="adh_short"/>
    <property type="match status" value="1"/>
</dbReference>
<dbReference type="VEuPathDB" id="FungiDB:ASPSYDRAFT_36027"/>
<dbReference type="EMBL" id="KV878596">
    <property type="protein sequence ID" value="OJJ53790.1"/>
    <property type="molecule type" value="Genomic_DNA"/>
</dbReference>
<organism evidence="1 2">
    <name type="scientific">Aspergillus sydowii CBS 593.65</name>
    <dbReference type="NCBI Taxonomy" id="1036612"/>
    <lineage>
        <taxon>Eukaryota</taxon>
        <taxon>Fungi</taxon>
        <taxon>Dikarya</taxon>
        <taxon>Ascomycota</taxon>
        <taxon>Pezizomycotina</taxon>
        <taxon>Eurotiomycetes</taxon>
        <taxon>Eurotiomycetidae</taxon>
        <taxon>Eurotiales</taxon>
        <taxon>Aspergillaceae</taxon>
        <taxon>Aspergillus</taxon>
        <taxon>Aspergillus subgen. Nidulantes</taxon>
    </lineage>
</organism>
<dbReference type="RefSeq" id="XP_040697596.1">
    <property type="nucleotide sequence ID" value="XM_040845386.1"/>
</dbReference>
<keyword evidence="2" id="KW-1185">Reference proteome</keyword>
<reference evidence="2" key="1">
    <citation type="journal article" date="2017" name="Genome Biol.">
        <title>Comparative genomics reveals high biological diversity and specific adaptations in the industrially and medically important fungal genus Aspergillus.</title>
        <authorList>
            <person name="de Vries R.P."/>
            <person name="Riley R."/>
            <person name="Wiebenga A."/>
            <person name="Aguilar-Osorio G."/>
            <person name="Amillis S."/>
            <person name="Uchima C.A."/>
            <person name="Anderluh G."/>
            <person name="Asadollahi M."/>
            <person name="Askin M."/>
            <person name="Barry K."/>
            <person name="Battaglia E."/>
            <person name="Bayram O."/>
            <person name="Benocci T."/>
            <person name="Braus-Stromeyer S.A."/>
            <person name="Caldana C."/>
            <person name="Canovas D."/>
            <person name="Cerqueira G.C."/>
            <person name="Chen F."/>
            <person name="Chen W."/>
            <person name="Choi C."/>
            <person name="Clum A."/>
            <person name="Dos Santos R.A."/>
            <person name="Damasio A.R."/>
            <person name="Diallinas G."/>
            <person name="Emri T."/>
            <person name="Fekete E."/>
            <person name="Flipphi M."/>
            <person name="Freyberg S."/>
            <person name="Gallo A."/>
            <person name="Gournas C."/>
            <person name="Habgood R."/>
            <person name="Hainaut M."/>
            <person name="Harispe M.L."/>
            <person name="Henrissat B."/>
            <person name="Hilden K.S."/>
            <person name="Hope R."/>
            <person name="Hossain A."/>
            <person name="Karabika E."/>
            <person name="Karaffa L."/>
            <person name="Karanyi Z."/>
            <person name="Krasevec N."/>
            <person name="Kuo A."/>
            <person name="Kusch H."/>
            <person name="LaButti K."/>
            <person name="Lagendijk E.L."/>
            <person name="Lapidus A."/>
            <person name="Levasseur A."/>
            <person name="Lindquist E."/>
            <person name="Lipzen A."/>
            <person name="Logrieco A.F."/>
            <person name="MacCabe A."/>
            <person name="Maekelae M.R."/>
            <person name="Malavazi I."/>
            <person name="Melin P."/>
            <person name="Meyer V."/>
            <person name="Mielnichuk N."/>
            <person name="Miskei M."/>
            <person name="Molnar A.P."/>
            <person name="Mule G."/>
            <person name="Ngan C.Y."/>
            <person name="Orejas M."/>
            <person name="Orosz E."/>
            <person name="Ouedraogo J.P."/>
            <person name="Overkamp K.M."/>
            <person name="Park H.-S."/>
            <person name="Perrone G."/>
            <person name="Piumi F."/>
            <person name="Punt P.J."/>
            <person name="Ram A.F."/>
            <person name="Ramon A."/>
            <person name="Rauscher S."/>
            <person name="Record E."/>
            <person name="Riano-Pachon D.M."/>
            <person name="Robert V."/>
            <person name="Roehrig J."/>
            <person name="Ruller R."/>
            <person name="Salamov A."/>
            <person name="Salih N.S."/>
            <person name="Samson R.A."/>
            <person name="Sandor E."/>
            <person name="Sanguinetti M."/>
            <person name="Schuetze T."/>
            <person name="Sepcic K."/>
            <person name="Shelest E."/>
            <person name="Sherlock G."/>
            <person name="Sophianopoulou V."/>
            <person name="Squina F.M."/>
            <person name="Sun H."/>
            <person name="Susca A."/>
            <person name="Todd R.B."/>
            <person name="Tsang A."/>
            <person name="Unkles S.E."/>
            <person name="van de Wiele N."/>
            <person name="van Rossen-Uffink D."/>
            <person name="Oliveira J.V."/>
            <person name="Vesth T.C."/>
            <person name="Visser J."/>
            <person name="Yu J.-H."/>
            <person name="Zhou M."/>
            <person name="Andersen M.R."/>
            <person name="Archer D.B."/>
            <person name="Baker S.E."/>
            <person name="Benoit I."/>
            <person name="Brakhage A.A."/>
            <person name="Braus G.H."/>
            <person name="Fischer R."/>
            <person name="Frisvad J.C."/>
            <person name="Goldman G.H."/>
            <person name="Houbraken J."/>
            <person name="Oakley B."/>
            <person name="Pocsi I."/>
            <person name="Scazzocchio C."/>
            <person name="Seiboth B."/>
            <person name="vanKuyk P.A."/>
            <person name="Wortman J."/>
            <person name="Dyer P.S."/>
            <person name="Grigoriev I.V."/>
        </authorList>
    </citation>
    <scope>NUCLEOTIDE SEQUENCE [LARGE SCALE GENOMIC DNA]</scope>
    <source>
        <strain evidence="2">CBS 593.65</strain>
    </source>
</reference>
<dbReference type="InterPro" id="IPR036291">
    <property type="entry name" value="NAD(P)-bd_dom_sf"/>
</dbReference>
<evidence type="ECO:0000313" key="1">
    <source>
        <dbReference type="EMBL" id="OJJ53790.1"/>
    </source>
</evidence>